<evidence type="ECO:0000313" key="9">
    <source>
        <dbReference type="Proteomes" id="UP000638648"/>
    </source>
</evidence>
<gene>
    <name evidence="8" type="ORF">HEB94_004850</name>
</gene>
<keyword evidence="4 6" id="KW-1133">Transmembrane helix</keyword>
<feature type="domain" description="MASE1" evidence="7">
    <location>
        <begin position="16"/>
        <end position="290"/>
    </location>
</feature>
<evidence type="ECO:0000256" key="3">
    <source>
        <dbReference type="ARBA" id="ARBA00022692"/>
    </source>
</evidence>
<dbReference type="EMBL" id="JADBEM010000001">
    <property type="protein sequence ID" value="MBE1608002.1"/>
    <property type="molecule type" value="Genomic_DNA"/>
</dbReference>
<sequence>MPTRLSARELFPTGMLILTVAAVYCAAGYVGMLQQVRDGEVSLLWPTPGIAFAALFLFGQRVWPAISIGSFLISVFAMDHGWGVSLGVAAGTTIGVLCAYMLLRRVGFRVELDRLRDLVALVVFGALLGTVIAAVIGVGALSMADTVIPSNFLSRWLLQSLSAAMGVLIITPLLLVLRTARWPRGVRLVRTLEAVVLVGGTVAVMLITTRTSTELLFLVFPLLIWAALRFQLAGAAPLALIVSTMAVYGAINGSGPFEGQDVYSNLITIQAFNASTTLTALVLAVTTTERNQAHDEVEEAATQLASVVNQLDRSLRPRSVTLAQGVRGAAVAERRVVRERIEGANGPSGPN</sequence>
<feature type="transmembrane region" description="Helical" evidence="6">
    <location>
        <begin position="188"/>
        <end position="209"/>
    </location>
</feature>
<proteinExistence type="predicted"/>
<feature type="transmembrane region" description="Helical" evidence="6">
    <location>
        <begin position="156"/>
        <end position="176"/>
    </location>
</feature>
<evidence type="ECO:0000256" key="5">
    <source>
        <dbReference type="ARBA" id="ARBA00023136"/>
    </source>
</evidence>
<name>A0A927MXF1_9ACTN</name>
<feature type="transmembrane region" description="Helical" evidence="6">
    <location>
        <begin position="12"/>
        <end position="31"/>
    </location>
</feature>
<feature type="transmembrane region" description="Helical" evidence="6">
    <location>
        <begin position="115"/>
        <end position="144"/>
    </location>
</feature>
<evidence type="ECO:0000313" key="8">
    <source>
        <dbReference type="EMBL" id="MBE1608002.1"/>
    </source>
</evidence>
<dbReference type="GO" id="GO:0005886">
    <property type="term" value="C:plasma membrane"/>
    <property type="evidence" value="ECO:0007669"/>
    <property type="project" value="UniProtKB-SubCell"/>
</dbReference>
<feature type="transmembrane region" description="Helical" evidence="6">
    <location>
        <begin position="83"/>
        <end position="103"/>
    </location>
</feature>
<accession>A0A927MXF1</accession>
<dbReference type="Pfam" id="PF05231">
    <property type="entry name" value="MASE1"/>
    <property type="match status" value="1"/>
</dbReference>
<protein>
    <submittedName>
        <fullName evidence="8">Integral membrane sensor domain MASE1</fullName>
    </submittedName>
</protein>
<dbReference type="InterPro" id="IPR007895">
    <property type="entry name" value="MASE1"/>
</dbReference>
<feature type="transmembrane region" description="Helical" evidence="6">
    <location>
        <begin position="43"/>
        <end position="63"/>
    </location>
</feature>
<comment type="subcellular location">
    <subcellularLocation>
        <location evidence="1">Cell membrane</location>
        <topology evidence="1">Multi-pass membrane protein</topology>
    </subcellularLocation>
</comment>
<evidence type="ECO:0000256" key="6">
    <source>
        <dbReference type="SAM" id="Phobius"/>
    </source>
</evidence>
<comment type="caution">
    <text evidence="8">The sequence shown here is derived from an EMBL/GenBank/DDBJ whole genome shotgun (WGS) entry which is preliminary data.</text>
</comment>
<keyword evidence="3 6" id="KW-0812">Transmembrane</keyword>
<keyword evidence="9" id="KW-1185">Reference proteome</keyword>
<reference evidence="8" key="1">
    <citation type="submission" date="2020-10" db="EMBL/GenBank/DDBJ databases">
        <title>Sequencing the genomes of 1000 actinobacteria strains.</title>
        <authorList>
            <person name="Klenk H.-P."/>
        </authorList>
    </citation>
    <scope>NUCLEOTIDE SEQUENCE</scope>
    <source>
        <strain evidence="8">DSM 45354</strain>
    </source>
</reference>
<keyword evidence="5 6" id="KW-0472">Membrane</keyword>
<evidence type="ECO:0000256" key="2">
    <source>
        <dbReference type="ARBA" id="ARBA00022475"/>
    </source>
</evidence>
<dbReference type="AlphaFoldDB" id="A0A927MXF1"/>
<evidence type="ECO:0000256" key="4">
    <source>
        <dbReference type="ARBA" id="ARBA00022989"/>
    </source>
</evidence>
<organism evidence="8 9">
    <name type="scientific">Actinopolymorpha pittospori</name>
    <dbReference type="NCBI Taxonomy" id="648752"/>
    <lineage>
        <taxon>Bacteria</taxon>
        <taxon>Bacillati</taxon>
        <taxon>Actinomycetota</taxon>
        <taxon>Actinomycetes</taxon>
        <taxon>Propionibacteriales</taxon>
        <taxon>Actinopolymorphaceae</taxon>
        <taxon>Actinopolymorpha</taxon>
    </lineage>
</organism>
<feature type="transmembrane region" description="Helical" evidence="6">
    <location>
        <begin position="215"/>
        <end position="242"/>
    </location>
</feature>
<evidence type="ECO:0000259" key="7">
    <source>
        <dbReference type="Pfam" id="PF05231"/>
    </source>
</evidence>
<dbReference type="RefSeq" id="WP_192751863.1">
    <property type="nucleotide sequence ID" value="NZ_BAABJL010000040.1"/>
</dbReference>
<evidence type="ECO:0000256" key="1">
    <source>
        <dbReference type="ARBA" id="ARBA00004651"/>
    </source>
</evidence>
<keyword evidence="2" id="KW-1003">Cell membrane</keyword>
<dbReference type="Proteomes" id="UP000638648">
    <property type="component" value="Unassembled WGS sequence"/>
</dbReference>